<organism evidence="14 15">
    <name type="scientific">Leptobrachium leishanense</name>
    <name type="common">Leishan spiny toad</name>
    <dbReference type="NCBI Taxonomy" id="445787"/>
    <lineage>
        <taxon>Eukaryota</taxon>
        <taxon>Metazoa</taxon>
        <taxon>Chordata</taxon>
        <taxon>Craniata</taxon>
        <taxon>Vertebrata</taxon>
        <taxon>Euteleostomi</taxon>
        <taxon>Amphibia</taxon>
        <taxon>Batrachia</taxon>
        <taxon>Anura</taxon>
        <taxon>Pelobatoidea</taxon>
        <taxon>Megophryidae</taxon>
        <taxon>Leptobrachium</taxon>
    </lineage>
</organism>
<dbReference type="InterPro" id="IPR013087">
    <property type="entry name" value="Znf_C2H2_type"/>
</dbReference>
<evidence type="ECO:0000256" key="5">
    <source>
        <dbReference type="ARBA" id="ARBA00022737"/>
    </source>
</evidence>
<dbReference type="AlphaFoldDB" id="A0A8C5MGF5"/>
<dbReference type="FunFam" id="3.30.160.60:FF:000875">
    <property type="entry name" value="zinc finger protein 236 isoform X7"/>
    <property type="match status" value="1"/>
</dbReference>
<evidence type="ECO:0000313" key="15">
    <source>
        <dbReference type="Proteomes" id="UP000694569"/>
    </source>
</evidence>
<dbReference type="InterPro" id="IPR036236">
    <property type="entry name" value="Znf_C2H2_sf"/>
</dbReference>
<dbReference type="Gene3D" id="3.30.160.60">
    <property type="entry name" value="Classic Zinc Finger"/>
    <property type="match status" value="7"/>
</dbReference>
<dbReference type="PROSITE" id="PS00028">
    <property type="entry name" value="ZINC_FINGER_C2H2_1"/>
    <property type="match status" value="7"/>
</dbReference>
<feature type="domain" description="C2H2-type" evidence="13">
    <location>
        <begin position="221"/>
        <end position="248"/>
    </location>
</feature>
<dbReference type="GeneTree" id="ENSGT01150000286918"/>
<dbReference type="SMART" id="SM00355">
    <property type="entry name" value="ZnF_C2H2"/>
    <property type="match status" value="7"/>
</dbReference>
<evidence type="ECO:0000256" key="3">
    <source>
        <dbReference type="ARBA" id="ARBA00006991"/>
    </source>
</evidence>
<keyword evidence="9" id="KW-0238">DNA-binding</keyword>
<dbReference type="FunFam" id="3.30.160.60:FF:000358">
    <property type="entry name" value="zinc finger protein 24"/>
    <property type="match status" value="1"/>
</dbReference>
<evidence type="ECO:0000256" key="4">
    <source>
        <dbReference type="ARBA" id="ARBA00022723"/>
    </source>
</evidence>
<comment type="subcellular location">
    <subcellularLocation>
        <location evidence="2">Nucleus</location>
    </subcellularLocation>
</comment>
<evidence type="ECO:0000256" key="12">
    <source>
        <dbReference type="PROSITE-ProRule" id="PRU00042"/>
    </source>
</evidence>
<feature type="domain" description="C2H2-type" evidence="13">
    <location>
        <begin position="361"/>
        <end position="384"/>
    </location>
</feature>
<dbReference type="Proteomes" id="UP000694569">
    <property type="component" value="Unplaced"/>
</dbReference>
<evidence type="ECO:0000256" key="6">
    <source>
        <dbReference type="ARBA" id="ARBA00022771"/>
    </source>
</evidence>
<evidence type="ECO:0000256" key="7">
    <source>
        <dbReference type="ARBA" id="ARBA00022833"/>
    </source>
</evidence>
<dbReference type="GO" id="GO:0000981">
    <property type="term" value="F:DNA-binding transcription factor activity, RNA polymerase II-specific"/>
    <property type="evidence" value="ECO:0007669"/>
    <property type="project" value="TreeGrafter"/>
</dbReference>
<dbReference type="SUPFAM" id="SSF57667">
    <property type="entry name" value="beta-beta-alpha zinc fingers"/>
    <property type="match status" value="5"/>
</dbReference>
<evidence type="ECO:0000313" key="14">
    <source>
        <dbReference type="Ensembl" id="ENSLLEP00000013448.1"/>
    </source>
</evidence>
<evidence type="ECO:0000259" key="13">
    <source>
        <dbReference type="PROSITE" id="PS50157"/>
    </source>
</evidence>
<keyword evidence="11" id="KW-0539">Nucleus</keyword>
<keyword evidence="5" id="KW-0677">Repeat</keyword>
<evidence type="ECO:0000256" key="8">
    <source>
        <dbReference type="ARBA" id="ARBA00023015"/>
    </source>
</evidence>
<feature type="domain" description="C2H2-type" evidence="13">
    <location>
        <begin position="333"/>
        <end position="360"/>
    </location>
</feature>
<keyword evidence="6 12" id="KW-0863">Zinc-finger</keyword>
<protein>
    <recommendedName>
        <fullName evidence="13">C2H2-type domain-containing protein</fullName>
    </recommendedName>
</protein>
<keyword evidence="15" id="KW-1185">Reference proteome</keyword>
<sequence length="389" mass="44181">MNSIGELWYLNPSRPSALTPRTPPSSQISSIPFVFCVLSPVRPQIHLVNPERRSRWIQVVLGVSGLLEYSKSLKMSAGIIYEESVSYVEEILMKPLSVKYEEIINDETLDFQENQKEPQNSALLHGNIQNNDHYSDMLVHSEFTNSVSCGSELPQTHTAHIGTKTFQCPEIEKWLSTNVSLGKHRVHIVEKMFACFGCGKCFDTKGNLTVHERIHTGEKPYACSECGNCFRTKGTLTIHERIHTGEKPYACSECGNCFRTKGTLTIHEKIHTGEKLFACSECENCFRTKCTLTIHERIHTGEKLFECSECEKCFISKGELKIHERIHTGEKPFACSECGKCFISQGKLTVHERIHIGEKPFACSKCEKYFRTKGELTKHERIHSSVHLH</sequence>
<feature type="domain" description="C2H2-type" evidence="13">
    <location>
        <begin position="193"/>
        <end position="220"/>
    </location>
</feature>
<dbReference type="FunFam" id="3.30.160.60:FF:001480">
    <property type="entry name" value="Si:cabz01071911.3"/>
    <property type="match status" value="1"/>
</dbReference>
<comment type="similarity">
    <text evidence="3">Belongs to the krueppel C2H2-type zinc-finger protein family.</text>
</comment>
<comment type="function">
    <text evidence="1">May be involved in transcriptional regulation.</text>
</comment>
<reference evidence="14" key="2">
    <citation type="submission" date="2025-09" db="UniProtKB">
        <authorList>
            <consortium name="Ensembl"/>
        </authorList>
    </citation>
    <scope>IDENTIFICATION</scope>
</reference>
<evidence type="ECO:0000256" key="9">
    <source>
        <dbReference type="ARBA" id="ARBA00023125"/>
    </source>
</evidence>
<keyword evidence="8" id="KW-0805">Transcription regulation</keyword>
<dbReference type="GO" id="GO:0005634">
    <property type="term" value="C:nucleus"/>
    <property type="evidence" value="ECO:0007669"/>
    <property type="project" value="UniProtKB-SubCell"/>
</dbReference>
<evidence type="ECO:0000256" key="1">
    <source>
        <dbReference type="ARBA" id="ARBA00003767"/>
    </source>
</evidence>
<feature type="domain" description="C2H2-type" evidence="13">
    <location>
        <begin position="305"/>
        <end position="332"/>
    </location>
</feature>
<dbReference type="Pfam" id="PF00096">
    <property type="entry name" value="zf-C2H2"/>
    <property type="match status" value="6"/>
</dbReference>
<dbReference type="FunFam" id="3.30.160.60:FF:001270">
    <property type="entry name" value="zinc finger protein 583 isoform X1"/>
    <property type="match status" value="2"/>
</dbReference>
<evidence type="ECO:0000256" key="11">
    <source>
        <dbReference type="ARBA" id="ARBA00023242"/>
    </source>
</evidence>
<dbReference type="PANTHER" id="PTHR23226:SF397">
    <property type="entry name" value="C2H2-TYPE DOMAIN-CONTAINING PROTEIN"/>
    <property type="match status" value="1"/>
</dbReference>
<dbReference type="PROSITE" id="PS50157">
    <property type="entry name" value="ZINC_FINGER_C2H2_2"/>
    <property type="match status" value="7"/>
</dbReference>
<dbReference type="Ensembl" id="ENSLLET00000013968.1">
    <property type="protein sequence ID" value="ENSLLEP00000013448.1"/>
    <property type="gene ID" value="ENSLLEG00000008512.1"/>
</dbReference>
<dbReference type="GO" id="GO:0008270">
    <property type="term" value="F:zinc ion binding"/>
    <property type="evidence" value="ECO:0007669"/>
    <property type="project" value="UniProtKB-KW"/>
</dbReference>
<dbReference type="OrthoDB" id="1405595at2759"/>
<dbReference type="PANTHER" id="PTHR23226">
    <property type="entry name" value="ZINC FINGER AND SCAN DOMAIN-CONTAINING"/>
    <property type="match status" value="1"/>
</dbReference>
<accession>A0A8C5MGF5</accession>
<evidence type="ECO:0000256" key="10">
    <source>
        <dbReference type="ARBA" id="ARBA00023163"/>
    </source>
</evidence>
<keyword evidence="7" id="KW-0862">Zinc</keyword>
<name>A0A8C5MGF5_9ANUR</name>
<feature type="domain" description="C2H2-type" evidence="13">
    <location>
        <begin position="277"/>
        <end position="304"/>
    </location>
</feature>
<dbReference type="FunFam" id="3.30.160.60:FF:000812">
    <property type="entry name" value="zinc finger protein 23 isoform X2"/>
    <property type="match status" value="1"/>
</dbReference>
<dbReference type="GO" id="GO:0000978">
    <property type="term" value="F:RNA polymerase II cis-regulatory region sequence-specific DNA binding"/>
    <property type="evidence" value="ECO:0007669"/>
    <property type="project" value="TreeGrafter"/>
</dbReference>
<proteinExistence type="inferred from homology"/>
<dbReference type="FunFam" id="3.30.160.60:FF:000478">
    <property type="entry name" value="Zinc finger protein 133"/>
    <property type="match status" value="1"/>
</dbReference>
<evidence type="ECO:0000256" key="2">
    <source>
        <dbReference type="ARBA" id="ARBA00004123"/>
    </source>
</evidence>
<reference evidence="14" key="1">
    <citation type="submission" date="2025-08" db="UniProtKB">
        <authorList>
            <consortium name="Ensembl"/>
        </authorList>
    </citation>
    <scope>IDENTIFICATION</scope>
</reference>
<keyword evidence="4" id="KW-0479">Metal-binding</keyword>
<keyword evidence="10" id="KW-0804">Transcription</keyword>
<feature type="domain" description="C2H2-type" evidence="13">
    <location>
        <begin position="249"/>
        <end position="276"/>
    </location>
</feature>